<comment type="subcellular location">
    <subcellularLocation>
        <location evidence="2">Membrane</location>
        <topology evidence="2">Multi-pass membrane protein</topology>
    </subcellularLocation>
</comment>
<dbReference type="GO" id="GO:0005886">
    <property type="term" value="C:plasma membrane"/>
    <property type="evidence" value="ECO:0007669"/>
    <property type="project" value="TreeGrafter"/>
</dbReference>
<evidence type="ECO:0000256" key="3">
    <source>
        <dbReference type="ARBA" id="ARBA00012438"/>
    </source>
</evidence>
<organism evidence="15 16">
    <name type="scientific">Sulfobacillus benefaciens</name>
    <dbReference type="NCBI Taxonomy" id="453960"/>
    <lineage>
        <taxon>Bacteria</taxon>
        <taxon>Bacillati</taxon>
        <taxon>Bacillota</taxon>
        <taxon>Clostridia</taxon>
        <taxon>Eubacteriales</taxon>
        <taxon>Clostridiales Family XVII. Incertae Sedis</taxon>
        <taxon>Sulfobacillus</taxon>
    </lineage>
</organism>
<dbReference type="SMART" id="SM00065">
    <property type="entry name" value="GAF"/>
    <property type="match status" value="1"/>
</dbReference>
<dbReference type="EC" id="2.7.13.3" evidence="3"/>
<dbReference type="InterPro" id="IPR004358">
    <property type="entry name" value="Sig_transdc_His_kin-like_C"/>
</dbReference>
<comment type="caution">
    <text evidence="15">The sequence shown here is derived from an EMBL/GenBank/DDBJ whole genome shotgun (WGS) entry which is preliminary data.</text>
</comment>
<dbReference type="InterPro" id="IPR003018">
    <property type="entry name" value="GAF"/>
</dbReference>
<keyword evidence="12 13" id="KW-0472">Membrane</keyword>
<dbReference type="CDD" id="cd00075">
    <property type="entry name" value="HATPase"/>
    <property type="match status" value="1"/>
</dbReference>
<feature type="transmembrane region" description="Helical" evidence="13">
    <location>
        <begin position="124"/>
        <end position="145"/>
    </location>
</feature>
<keyword evidence="9" id="KW-0067">ATP-binding</keyword>
<feature type="domain" description="Histidine kinase" evidence="14">
    <location>
        <begin position="318"/>
        <end position="533"/>
    </location>
</feature>
<evidence type="ECO:0000256" key="2">
    <source>
        <dbReference type="ARBA" id="ARBA00004141"/>
    </source>
</evidence>
<dbReference type="InterPro" id="IPR003594">
    <property type="entry name" value="HATPase_dom"/>
</dbReference>
<evidence type="ECO:0000256" key="9">
    <source>
        <dbReference type="ARBA" id="ARBA00022840"/>
    </source>
</evidence>
<feature type="transmembrane region" description="Helical" evidence="13">
    <location>
        <begin position="95"/>
        <end position="118"/>
    </location>
</feature>
<keyword evidence="5" id="KW-0808">Transferase</keyword>
<feature type="transmembrane region" description="Helical" evidence="13">
    <location>
        <begin position="42"/>
        <end position="66"/>
    </location>
</feature>
<accession>A0A2T2XD94</accession>
<evidence type="ECO:0000256" key="10">
    <source>
        <dbReference type="ARBA" id="ARBA00022989"/>
    </source>
</evidence>
<dbReference type="InterPro" id="IPR003661">
    <property type="entry name" value="HisK_dim/P_dom"/>
</dbReference>
<keyword evidence="4" id="KW-0597">Phosphoprotein</keyword>
<protein>
    <recommendedName>
        <fullName evidence="3">histidine kinase</fullName>
        <ecNumber evidence="3">2.7.13.3</ecNumber>
    </recommendedName>
</protein>
<dbReference type="SUPFAM" id="SSF55781">
    <property type="entry name" value="GAF domain-like"/>
    <property type="match status" value="1"/>
</dbReference>
<dbReference type="PANTHER" id="PTHR45569:SF1">
    <property type="entry name" value="SENSOR PROTEIN KDPD"/>
    <property type="match status" value="1"/>
</dbReference>
<keyword evidence="6 13" id="KW-0812">Transmembrane</keyword>
<dbReference type="SMART" id="SM00387">
    <property type="entry name" value="HATPase_c"/>
    <property type="match status" value="1"/>
</dbReference>
<evidence type="ECO:0000256" key="6">
    <source>
        <dbReference type="ARBA" id="ARBA00022692"/>
    </source>
</evidence>
<dbReference type="PRINTS" id="PR00344">
    <property type="entry name" value="BCTRLSENSOR"/>
</dbReference>
<evidence type="ECO:0000256" key="4">
    <source>
        <dbReference type="ARBA" id="ARBA00022553"/>
    </source>
</evidence>
<evidence type="ECO:0000256" key="12">
    <source>
        <dbReference type="ARBA" id="ARBA00023136"/>
    </source>
</evidence>
<evidence type="ECO:0000256" key="7">
    <source>
        <dbReference type="ARBA" id="ARBA00022741"/>
    </source>
</evidence>
<dbReference type="InterPro" id="IPR025201">
    <property type="entry name" value="KdpD_TM"/>
</dbReference>
<feature type="transmembrane region" description="Helical" evidence="13">
    <location>
        <begin position="72"/>
        <end position="88"/>
    </location>
</feature>
<dbReference type="Gene3D" id="3.30.450.40">
    <property type="match status" value="1"/>
</dbReference>
<dbReference type="AlphaFoldDB" id="A0A2T2XD94"/>
<dbReference type="GO" id="GO:0005524">
    <property type="term" value="F:ATP binding"/>
    <property type="evidence" value="ECO:0007669"/>
    <property type="project" value="UniProtKB-KW"/>
</dbReference>
<dbReference type="InterPro" id="IPR038318">
    <property type="entry name" value="KdpD_sf"/>
</dbReference>
<dbReference type="SMART" id="SM00388">
    <property type="entry name" value="HisKA"/>
    <property type="match status" value="1"/>
</dbReference>
<dbReference type="PROSITE" id="PS50109">
    <property type="entry name" value="HIS_KIN"/>
    <property type="match status" value="1"/>
</dbReference>
<dbReference type="Gene3D" id="1.10.287.130">
    <property type="match status" value="1"/>
</dbReference>
<dbReference type="EMBL" id="PXYW01000040">
    <property type="protein sequence ID" value="PSR32465.1"/>
    <property type="molecule type" value="Genomic_DNA"/>
</dbReference>
<keyword evidence="7" id="KW-0547">Nucleotide-binding</keyword>
<evidence type="ECO:0000256" key="8">
    <source>
        <dbReference type="ARBA" id="ARBA00022777"/>
    </source>
</evidence>
<evidence type="ECO:0000256" key="13">
    <source>
        <dbReference type="SAM" id="Phobius"/>
    </source>
</evidence>
<proteinExistence type="predicted"/>
<evidence type="ECO:0000259" key="14">
    <source>
        <dbReference type="PROSITE" id="PS50109"/>
    </source>
</evidence>
<dbReference type="InterPro" id="IPR052023">
    <property type="entry name" value="Histidine_kinase_KdpD"/>
</dbReference>
<dbReference type="Pfam" id="PF02518">
    <property type="entry name" value="HATPase_c"/>
    <property type="match status" value="1"/>
</dbReference>
<dbReference type="CDD" id="cd00082">
    <property type="entry name" value="HisKA"/>
    <property type="match status" value="1"/>
</dbReference>
<dbReference type="Pfam" id="PF13492">
    <property type="entry name" value="GAF_3"/>
    <property type="match status" value="1"/>
</dbReference>
<dbReference type="InterPro" id="IPR029016">
    <property type="entry name" value="GAF-like_dom_sf"/>
</dbReference>
<sequence>MPIGRWNWMTRPARNPEKVSGPLTQSLKWRVLRTRWRRQGPIWSNILAYLSVTAMVAGLTVLLWIPRHVFEAVNIALLYLLPVLFSAVRWGLYPAFYAAVLGVLAFDYFFIPPIFSYSVSDLRYLVSFAVFLVVATLTAGLASSLQRQTREAQRRERTTASLYGLSRQIAMVQDLRDVGQAIVRHVGQTFGVPVAIVLPDADGRLVETSQTDSPPLGRPLNPSVLQWVYRHGTAVGYGGKHRPELLYMPLKTEDTVHGVLCLGEYGLDHPFSPEQRQIIESLCGLAAVSVARVTYETQARIAALTAESERLRTALLDSLSHELRTPVTAIMGAIGSLSDDQISLSTQDQEELVSTIRDSVMRMNRLITNLLGMVRLESGLLRLNRRACDVSDMIGVVVRQMRETIGSRPVSIQVPEDLPPLVADEVLMEQALVNILSNAVKYSPSHSPIHITAIGSASSLRIAIRDFGVGIDPEEKEKIFEKFYRSAKTQNVPGTGLGLAICQGIARAHGGQVTATPGSPQGTIFTLELPWTPPSHEDKAP</sequence>
<dbReference type="Gene3D" id="3.30.565.10">
    <property type="entry name" value="Histidine kinase-like ATPase, C-terminal domain"/>
    <property type="match status" value="1"/>
</dbReference>
<dbReference type="PANTHER" id="PTHR45569">
    <property type="entry name" value="SENSOR PROTEIN KDPD"/>
    <property type="match status" value="1"/>
</dbReference>
<reference evidence="15 16" key="1">
    <citation type="journal article" date="2014" name="BMC Genomics">
        <title>Comparison of environmental and isolate Sulfobacillus genomes reveals diverse carbon, sulfur, nitrogen, and hydrogen metabolisms.</title>
        <authorList>
            <person name="Justice N.B."/>
            <person name="Norman A."/>
            <person name="Brown C.T."/>
            <person name="Singh A."/>
            <person name="Thomas B.C."/>
            <person name="Banfield J.F."/>
        </authorList>
    </citation>
    <scope>NUCLEOTIDE SEQUENCE [LARGE SCALE GENOMIC DNA]</scope>
    <source>
        <strain evidence="15">AMDSBA4</strain>
    </source>
</reference>
<evidence type="ECO:0000256" key="5">
    <source>
        <dbReference type="ARBA" id="ARBA00022679"/>
    </source>
</evidence>
<evidence type="ECO:0000256" key="11">
    <source>
        <dbReference type="ARBA" id="ARBA00023012"/>
    </source>
</evidence>
<dbReference type="Gene3D" id="1.20.120.620">
    <property type="entry name" value="Backbone structure of the membrane domain of e. Coli histidine kinase receptor kdpd"/>
    <property type="match status" value="1"/>
</dbReference>
<dbReference type="Pfam" id="PF13493">
    <property type="entry name" value="DUF4118"/>
    <property type="match status" value="1"/>
</dbReference>
<gene>
    <name evidence="15" type="ORF">C7B46_14185</name>
</gene>
<dbReference type="InterPro" id="IPR005467">
    <property type="entry name" value="His_kinase_dom"/>
</dbReference>
<dbReference type="InterPro" id="IPR036890">
    <property type="entry name" value="HATPase_C_sf"/>
</dbReference>
<keyword evidence="8 15" id="KW-0418">Kinase</keyword>
<dbReference type="GO" id="GO:0000155">
    <property type="term" value="F:phosphorelay sensor kinase activity"/>
    <property type="evidence" value="ECO:0007669"/>
    <property type="project" value="InterPro"/>
</dbReference>
<keyword evidence="10 13" id="KW-1133">Transmembrane helix</keyword>
<name>A0A2T2XD94_9FIRM</name>
<evidence type="ECO:0000313" key="15">
    <source>
        <dbReference type="EMBL" id="PSR32465.1"/>
    </source>
</evidence>
<dbReference type="Pfam" id="PF00512">
    <property type="entry name" value="HisKA"/>
    <property type="match status" value="1"/>
</dbReference>
<dbReference type="Proteomes" id="UP000242972">
    <property type="component" value="Unassembled WGS sequence"/>
</dbReference>
<dbReference type="SUPFAM" id="SSF47384">
    <property type="entry name" value="Homodimeric domain of signal transducing histidine kinase"/>
    <property type="match status" value="1"/>
</dbReference>
<dbReference type="SUPFAM" id="SSF55874">
    <property type="entry name" value="ATPase domain of HSP90 chaperone/DNA topoisomerase II/histidine kinase"/>
    <property type="match status" value="1"/>
</dbReference>
<evidence type="ECO:0000256" key="1">
    <source>
        <dbReference type="ARBA" id="ARBA00000085"/>
    </source>
</evidence>
<comment type="catalytic activity">
    <reaction evidence="1">
        <text>ATP + protein L-histidine = ADP + protein N-phospho-L-histidine.</text>
        <dbReference type="EC" id="2.7.13.3"/>
    </reaction>
</comment>
<dbReference type="FunFam" id="3.30.565.10:FF:000006">
    <property type="entry name" value="Sensor histidine kinase WalK"/>
    <property type="match status" value="1"/>
</dbReference>
<evidence type="ECO:0000313" key="16">
    <source>
        <dbReference type="Proteomes" id="UP000242972"/>
    </source>
</evidence>
<keyword evidence="11" id="KW-0902">Two-component regulatory system</keyword>
<dbReference type="InterPro" id="IPR036097">
    <property type="entry name" value="HisK_dim/P_sf"/>
</dbReference>